<name>A0ABQ1X9X3_9FLAO</name>
<evidence type="ECO:0000313" key="2">
    <source>
        <dbReference type="Proteomes" id="UP000658202"/>
    </source>
</evidence>
<evidence type="ECO:0000313" key="1">
    <source>
        <dbReference type="EMBL" id="GGG63071.1"/>
    </source>
</evidence>
<reference evidence="2" key="1">
    <citation type="journal article" date="2019" name="Int. J. Syst. Evol. Microbiol.">
        <title>The Global Catalogue of Microorganisms (GCM) 10K type strain sequencing project: providing services to taxonomists for standard genome sequencing and annotation.</title>
        <authorList>
            <consortium name="The Broad Institute Genomics Platform"/>
            <consortium name="The Broad Institute Genome Sequencing Center for Infectious Disease"/>
            <person name="Wu L."/>
            <person name="Ma J."/>
        </authorList>
    </citation>
    <scope>NUCLEOTIDE SEQUENCE [LARGE SCALE GENOMIC DNA]</scope>
    <source>
        <strain evidence="2">CCM 8490</strain>
    </source>
</reference>
<sequence>MQLITFEKVKNKKMKTIRLYKFKNYITQKMPLLKEKSLLSSLNDLMAIDLLDTEILTEYTIDVPDDFNFEYHSNEELLELCKASKSFIDYHFVTTLNDYDVI</sequence>
<protein>
    <recommendedName>
        <fullName evidence="3">Heme oxygenase</fullName>
    </recommendedName>
</protein>
<dbReference type="Proteomes" id="UP000658202">
    <property type="component" value="Unassembled WGS sequence"/>
</dbReference>
<comment type="caution">
    <text evidence="1">The sequence shown here is derived from an EMBL/GenBank/DDBJ whole genome shotgun (WGS) entry which is preliminary data.</text>
</comment>
<gene>
    <name evidence="1" type="ORF">GCM10007332_26530</name>
</gene>
<dbReference type="EMBL" id="BMCW01000006">
    <property type="protein sequence ID" value="GGG63071.1"/>
    <property type="molecule type" value="Genomic_DNA"/>
</dbReference>
<accession>A0ABQ1X9X3</accession>
<keyword evidence="2" id="KW-1185">Reference proteome</keyword>
<organism evidence="1 2">
    <name type="scientific">Epilithonimonas arachidiradicis</name>
    <dbReference type="NCBI Taxonomy" id="1617282"/>
    <lineage>
        <taxon>Bacteria</taxon>
        <taxon>Pseudomonadati</taxon>
        <taxon>Bacteroidota</taxon>
        <taxon>Flavobacteriia</taxon>
        <taxon>Flavobacteriales</taxon>
        <taxon>Weeksellaceae</taxon>
        <taxon>Chryseobacterium group</taxon>
        <taxon>Epilithonimonas</taxon>
    </lineage>
</organism>
<evidence type="ECO:0008006" key="3">
    <source>
        <dbReference type="Google" id="ProtNLM"/>
    </source>
</evidence>
<proteinExistence type="predicted"/>